<protein>
    <submittedName>
        <fullName evidence="2">Uncharacterized protein</fullName>
    </submittedName>
</protein>
<gene>
    <name evidence="2" type="ORF">GCM10009606_18490</name>
</gene>
<accession>A0ABN1UCA1</accession>
<dbReference type="Proteomes" id="UP001499979">
    <property type="component" value="Unassembled WGS sequence"/>
</dbReference>
<comment type="caution">
    <text evidence="2">The sequence shown here is derived from an EMBL/GenBank/DDBJ whole genome shotgun (WGS) entry which is preliminary data.</text>
</comment>
<evidence type="ECO:0000256" key="1">
    <source>
        <dbReference type="SAM" id="MobiDB-lite"/>
    </source>
</evidence>
<sequence length="76" mass="7598">MTQRSSVGSVRVTEDGDGVGREVAGRAGASPVVASTAAATAATAATTAMTRVLMGSTLRGGRAVAQGRRSRPLRDP</sequence>
<keyword evidence="3" id="KW-1185">Reference proteome</keyword>
<feature type="region of interest" description="Disordered" evidence="1">
    <location>
        <begin position="1"/>
        <end position="31"/>
    </location>
</feature>
<dbReference type="EMBL" id="BAAAJE010000006">
    <property type="protein sequence ID" value="GAA1139105.1"/>
    <property type="molecule type" value="Genomic_DNA"/>
</dbReference>
<name>A0ABN1UCA1_9ACTN</name>
<evidence type="ECO:0000313" key="3">
    <source>
        <dbReference type="Proteomes" id="UP001499979"/>
    </source>
</evidence>
<evidence type="ECO:0000313" key="2">
    <source>
        <dbReference type="EMBL" id="GAA1139105.1"/>
    </source>
</evidence>
<feature type="compositionally biased region" description="Basic and acidic residues" evidence="1">
    <location>
        <begin position="12"/>
        <end position="24"/>
    </location>
</feature>
<reference evidence="2 3" key="1">
    <citation type="journal article" date="2019" name="Int. J. Syst. Evol. Microbiol.">
        <title>The Global Catalogue of Microorganisms (GCM) 10K type strain sequencing project: providing services to taxonomists for standard genome sequencing and annotation.</title>
        <authorList>
            <consortium name="The Broad Institute Genomics Platform"/>
            <consortium name="The Broad Institute Genome Sequencing Center for Infectious Disease"/>
            <person name="Wu L."/>
            <person name="Ma J."/>
        </authorList>
    </citation>
    <scope>NUCLEOTIDE SEQUENCE [LARGE SCALE GENOMIC DNA]</scope>
    <source>
        <strain evidence="2 3">JCM 11813</strain>
    </source>
</reference>
<organism evidence="2 3">
    <name type="scientific">Nocardioides aquiterrae</name>
    <dbReference type="NCBI Taxonomy" id="203799"/>
    <lineage>
        <taxon>Bacteria</taxon>
        <taxon>Bacillati</taxon>
        <taxon>Actinomycetota</taxon>
        <taxon>Actinomycetes</taxon>
        <taxon>Propionibacteriales</taxon>
        <taxon>Nocardioidaceae</taxon>
        <taxon>Nocardioides</taxon>
    </lineage>
</organism>
<proteinExistence type="predicted"/>